<sequence>MTSPYATPAAFRRALTDRLRSAAQPHGPWPLAELQRQFAYDRLLARLYRLDSGWIVKGATALLARELAVRRTIDIDIYRSAGRDQAERDLRDAAAHDLGDWFRFEADRAAPVSEAGRRNLPLPPRFAVPDRELWERGFAAEARRALALPATTLREAHAVVGPFIDPLLDGTATGMWNPLTGAWESPGG</sequence>
<gene>
    <name evidence="1" type="ORF">ACFOVU_12610</name>
</gene>
<keyword evidence="2" id="KW-1185">Reference proteome</keyword>
<evidence type="ECO:0008006" key="3">
    <source>
        <dbReference type="Google" id="ProtNLM"/>
    </source>
</evidence>
<evidence type="ECO:0000313" key="1">
    <source>
        <dbReference type="EMBL" id="MFC3996763.1"/>
    </source>
</evidence>
<dbReference type="EMBL" id="JBHSBH010000008">
    <property type="protein sequence ID" value="MFC3996763.1"/>
    <property type="molecule type" value="Genomic_DNA"/>
</dbReference>
<dbReference type="RefSeq" id="WP_378533122.1">
    <property type="nucleotide sequence ID" value="NZ_JBHSBH010000008.1"/>
</dbReference>
<protein>
    <recommendedName>
        <fullName evidence="3">Nucleotidyl transferase AbiEii/AbiGii toxin family protein</fullName>
    </recommendedName>
</protein>
<name>A0ABV8FNY6_9ACTN</name>
<proteinExistence type="predicted"/>
<evidence type="ECO:0000313" key="2">
    <source>
        <dbReference type="Proteomes" id="UP001595847"/>
    </source>
</evidence>
<organism evidence="1 2">
    <name type="scientific">Nocardiopsis sediminis</name>
    <dbReference type="NCBI Taxonomy" id="1778267"/>
    <lineage>
        <taxon>Bacteria</taxon>
        <taxon>Bacillati</taxon>
        <taxon>Actinomycetota</taxon>
        <taxon>Actinomycetes</taxon>
        <taxon>Streptosporangiales</taxon>
        <taxon>Nocardiopsidaceae</taxon>
        <taxon>Nocardiopsis</taxon>
    </lineage>
</organism>
<accession>A0ABV8FNY6</accession>
<dbReference type="Proteomes" id="UP001595847">
    <property type="component" value="Unassembled WGS sequence"/>
</dbReference>
<comment type="caution">
    <text evidence="1">The sequence shown here is derived from an EMBL/GenBank/DDBJ whole genome shotgun (WGS) entry which is preliminary data.</text>
</comment>
<reference evidence="2" key="1">
    <citation type="journal article" date="2019" name="Int. J. Syst. Evol. Microbiol.">
        <title>The Global Catalogue of Microorganisms (GCM) 10K type strain sequencing project: providing services to taxonomists for standard genome sequencing and annotation.</title>
        <authorList>
            <consortium name="The Broad Institute Genomics Platform"/>
            <consortium name="The Broad Institute Genome Sequencing Center for Infectious Disease"/>
            <person name="Wu L."/>
            <person name="Ma J."/>
        </authorList>
    </citation>
    <scope>NUCLEOTIDE SEQUENCE [LARGE SCALE GENOMIC DNA]</scope>
    <source>
        <strain evidence="2">TBRC 1826</strain>
    </source>
</reference>